<feature type="domain" description="DSBA-like thioredoxin" evidence="1">
    <location>
        <begin position="3"/>
        <end position="204"/>
    </location>
</feature>
<dbReference type="InterPro" id="IPR036249">
    <property type="entry name" value="Thioredoxin-like_sf"/>
</dbReference>
<evidence type="ECO:0000259" key="1">
    <source>
        <dbReference type="Pfam" id="PF01323"/>
    </source>
</evidence>
<dbReference type="PANTHER" id="PTHR13887">
    <property type="entry name" value="GLUTATHIONE S-TRANSFERASE KAPPA"/>
    <property type="match status" value="1"/>
</dbReference>
<protein>
    <submittedName>
        <fullName evidence="2">DsbA family oxidoreductase</fullName>
    </submittedName>
</protein>
<dbReference type="Pfam" id="PF01323">
    <property type="entry name" value="DSBA"/>
    <property type="match status" value="1"/>
</dbReference>
<dbReference type="EMBL" id="JADKYB010000013">
    <property type="protein sequence ID" value="MBM9507466.1"/>
    <property type="molecule type" value="Genomic_DNA"/>
</dbReference>
<organism evidence="2 3">
    <name type="scientific">Actinacidiphila acididurans</name>
    <dbReference type="NCBI Taxonomy" id="2784346"/>
    <lineage>
        <taxon>Bacteria</taxon>
        <taxon>Bacillati</taxon>
        <taxon>Actinomycetota</taxon>
        <taxon>Actinomycetes</taxon>
        <taxon>Kitasatosporales</taxon>
        <taxon>Streptomycetaceae</taxon>
        <taxon>Actinacidiphila</taxon>
    </lineage>
</organism>
<evidence type="ECO:0000313" key="2">
    <source>
        <dbReference type="EMBL" id="MBM9507466.1"/>
    </source>
</evidence>
<accession>A0ABS2TWX2</accession>
<dbReference type="Gene3D" id="3.40.30.10">
    <property type="entry name" value="Glutaredoxin"/>
    <property type="match status" value="1"/>
</dbReference>
<dbReference type="CDD" id="cd03024">
    <property type="entry name" value="DsbA_FrnE"/>
    <property type="match status" value="1"/>
</dbReference>
<name>A0ABS2TWX2_9ACTN</name>
<dbReference type="InterPro" id="IPR001853">
    <property type="entry name" value="DSBA-like_thioredoxin_dom"/>
</dbReference>
<dbReference type="SUPFAM" id="SSF52833">
    <property type="entry name" value="Thioredoxin-like"/>
    <property type="match status" value="1"/>
</dbReference>
<proteinExistence type="predicted"/>
<reference evidence="2 3" key="1">
    <citation type="submission" date="2021-01" db="EMBL/GenBank/DDBJ databases">
        <title>Streptomyces acididurans sp. nov., isolated from a peat swamp forest soil.</title>
        <authorList>
            <person name="Chantavorakit T."/>
            <person name="Duangmal K."/>
        </authorList>
    </citation>
    <scope>NUCLEOTIDE SEQUENCE [LARGE SCALE GENOMIC DNA]</scope>
    <source>
        <strain evidence="2 3">KK5PA1</strain>
    </source>
</reference>
<keyword evidence="3" id="KW-1185">Reference proteome</keyword>
<gene>
    <name evidence="2" type="ORF">ITX44_23590</name>
</gene>
<dbReference type="Proteomes" id="UP000749040">
    <property type="component" value="Unassembled WGS sequence"/>
</dbReference>
<dbReference type="PANTHER" id="PTHR13887:SF41">
    <property type="entry name" value="THIOREDOXIN SUPERFAMILY PROTEIN"/>
    <property type="match status" value="1"/>
</dbReference>
<sequence length="226" mass="24677">MKVDFYSDIGCVWCYISMHRLKRALERFPGADRVEVIHRPFQLDPSLPTEAKPHLEFLDGLFGPQQAAQIVERVTRITGRDGIPYNPRTALSSNTLLAHRLLRLAELEHGRRTQTELKARMYAARFAEGGDIGDVAQLADMAVGVGMDRTRVAAYLASDEGAKEIREQVDAARAMGVSSVPTFVVDGKWSVSGAQEVAVFVQLLERAAADGADAEDGAAGEEAFTC</sequence>
<evidence type="ECO:0000313" key="3">
    <source>
        <dbReference type="Proteomes" id="UP000749040"/>
    </source>
</evidence>
<comment type="caution">
    <text evidence="2">The sequence shown here is derived from an EMBL/GenBank/DDBJ whole genome shotgun (WGS) entry which is preliminary data.</text>
</comment>
<dbReference type="RefSeq" id="WP_205359334.1">
    <property type="nucleotide sequence ID" value="NZ_JADKYB010000013.1"/>
</dbReference>